<evidence type="ECO:0000256" key="2">
    <source>
        <dbReference type="ARBA" id="ARBA00023015"/>
    </source>
</evidence>
<organism evidence="8 9">
    <name type="scientific">Labilithrix luteola</name>
    <dbReference type="NCBI Taxonomy" id="1391654"/>
    <lineage>
        <taxon>Bacteria</taxon>
        <taxon>Pseudomonadati</taxon>
        <taxon>Myxococcota</taxon>
        <taxon>Polyangia</taxon>
        <taxon>Polyangiales</taxon>
        <taxon>Labilitrichaceae</taxon>
        <taxon>Labilithrix</taxon>
    </lineage>
</organism>
<dbReference type="OrthoDB" id="5513261at2"/>
<protein>
    <submittedName>
        <fullName evidence="8">RNA polymerase sigma factor RpoE</fullName>
    </submittedName>
</protein>
<gene>
    <name evidence="8" type="ORF">AKJ09_11451</name>
</gene>
<reference evidence="8 9" key="1">
    <citation type="submission" date="2015-08" db="EMBL/GenBank/DDBJ databases">
        <authorList>
            <person name="Babu N.S."/>
            <person name="Beckwith C.J."/>
            <person name="Beseler K.G."/>
            <person name="Brison A."/>
            <person name="Carone J.V."/>
            <person name="Caskin T.P."/>
            <person name="Diamond M."/>
            <person name="Durham M.E."/>
            <person name="Foxe J.M."/>
            <person name="Go M."/>
            <person name="Henderson B.A."/>
            <person name="Jones I.B."/>
            <person name="McGettigan J.A."/>
            <person name="Micheletti S.J."/>
            <person name="Nasrallah M.E."/>
            <person name="Ortiz D."/>
            <person name="Piller C.R."/>
            <person name="Privatt S.R."/>
            <person name="Schneider S.L."/>
            <person name="Sharp S."/>
            <person name="Smith T.C."/>
            <person name="Stanton J.D."/>
            <person name="Ullery H.E."/>
            <person name="Wilson R.J."/>
            <person name="Serrano M.G."/>
            <person name="Buck G."/>
            <person name="Lee V."/>
            <person name="Wang Y."/>
            <person name="Carvalho R."/>
            <person name="Voegtly L."/>
            <person name="Shi R."/>
            <person name="Duckworth R."/>
            <person name="Johnson A."/>
            <person name="Loviza R."/>
            <person name="Walstead R."/>
            <person name="Shah Z."/>
            <person name="Kiflezghi M."/>
            <person name="Wade K."/>
            <person name="Ball S.L."/>
            <person name="Bradley K.W."/>
            <person name="Asai D.J."/>
            <person name="Bowman C.A."/>
            <person name="Russell D.A."/>
            <person name="Pope W.H."/>
            <person name="Jacobs-Sera D."/>
            <person name="Hendrix R.W."/>
            <person name="Hatfull G.F."/>
        </authorList>
    </citation>
    <scope>NUCLEOTIDE SEQUENCE [LARGE SCALE GENOMIC DNA]</scope>
    <source>
        <strain evidence="8 9">DSM 27648</strain>
    </source>
</reference>
<dbReference type="AlphaFoldDB" id="A0A0K1QGE2"/>
<dbReference type="STRING" id="1391654.AKJ09_11451"/>
<proteinExistence type="inferred from homology"/>
<dbReference type="KEGG" id="llu:AKJ09_11451"/>
<dbReference type="SUPFAM" id="SSF88946">
    <property type="entry name" value="Sigma2 domain of RNA polymerase sigma factors"/>
    <property type="match status" value="1"/>
</dbReference>
<evidence type="ECO:0000259" key="7">
    <source>
        <dbReference type="Pfam" id="PF08281"/>
    </source>
</evidence>
<feature type="domain" description="RNA polymerase sigma-70 region 2" evidence="6">
    <location>
        <begin position="23"/>
        <end position="85"/>
    </location>
</feature>
<keyword evidence="9" id="KW-1185">Reference proteome</keyword>
<evidence type="ECO:0000256" key="5">
    <source>
        <dbReference type="ARBA" id="ARBA00023163"/>
    </source>
</evidence>
<evidence type="ECO:0000313" key="8">
    <source>
        <dbReference type="EMBL" id="AKV04788.1"/>
    </source>
</evidence>
<evidence type="ECO:0000256" key="3">
    <source>
        <dbReference type="ARBA" id="ARBA00023082"/>
    </source>
</evidence>
<dbReference type="PANTHER" id="PTHR43133:SF8">
    <property type="entry name" value="RNA POLYMERASE SIGMA FACTOR HI_1459-RELATED"/>
    <property type="match status" value="1"/>
</dbReference>
<dbReference type="NCBIfam" id="TIGR02937">
    <property type="entry name" value="sigma70-ECF"/>
    <property type="match status" value="1"/>
</dbReference>
<dbReference type="Proteomes" id="UP000064967">
    <property type="component" value="Chromosome"/>
</dbReference>
<keyword evidence="3" id="KW-0731">Sigma factor</keyword>
<dbReference type="InterPro" id="IPR013249">
    <property type="entry name" value="RNA_pol_sigma70_r4_t2"/>
</dbReference>
<keyword evidence="2" id="KW-0805">Transcription regulation</keyword>
<dbReference type="InterPro" id="IPR039425">
    <property type="entry name" value="RNA_pol_sigma-70-like"/>
</dbReference>
<dbReference type="Pfam" id="PF04542">
    <property type="entry name" value="Sigma70_r2"/>
    <property type="match status" value="1"/>
</dbReference>
<name>A0A0K1QGE2_9BACT</name>
<dbReference type="InterPro" id="IPR036388">
    <property type="entry name" value="WH-like_DNA-bd_sf"/>
</dbReference>
<dbReference type="RefSeq" id="WP_146655351.1">
    <property type="nucleotide sequence ID" value="NZ_CP012333.1"/>
</dbReference>
<comment type="similarity">
    <text evidence="1">Belongs to the sigma-70 factor family. ECF subfamily.</text>
</comment>
<sequence length="180" mass="20460">MAADAATGCTGRVRSRSAPFEELVRTHQSFVRRSALRFGVRSADAEDVVQQVFVVAARNLDKIHQDRAYLFRTCANISRNTRRRELRRREVNDDARLDLELDRRPSPEEAALASEARVKLLRLLDAMPEETRRSFVLYELEHRTLAEIAQITNAPIGTAASRVKRAREIVLGVRRPSKAP</sequence>
<evidence type="ECO:0000313" key="9">
    <source>
        <dbReference type="Proteomes" id="UP000064967"/>
    </source>
</evidence>
<dbReference type="Gene3D" id="1.10.10.10">
    <property type="entry name" value="Winged helix-like DNA-binding domain superfamily/Winged helix DNA-binding domain"/>
    <property type="match status" value="1"/>
</dbReference>
<dbReference type="GO" id="GO:0016987">
    <property type="term" value="F:sigma factor activity"/>
    <property type="evidence" value="ECO:0007669"/>
    <property type="project" value="UniProtKB-KW"/>
</dbReference>
<dbReference type="Gene3D" id="1.10.1740.10">
    <property type="match status" value="1"/>
</dbReference>
<dbReference type="Pfam" id="PF08281">
    <property type="entry name" value="Sigma70_r4_2"/>
    <property type="match status" value="1"/>
</dbReference>
<dbReference type="EMBL" id="CP012333">
    <property type="protein sequence ID" value="AKV04788.1"/>
    <property type="molecule type" value="Genomic_DNA"/>
</dbReference>
<keyword evidence="4" id="KW-0238">DNA-binding</keyword>
<evidence type="ECO:0000259" key="6">
    <source>
        <dbReference type="Pfam" id="PF04542"/>
    </source>
</evidence>
<dbReference type="InterPro" id="IPR014284">
    <property type="entry name" value="RNA_pol_sigma-70_dom"/>
</dbReference>
<dbReference type="GO" id="GO:0006352">
    <property type="term" value="P:DNA-templated transcription initiation"/>
    <property type="evidence" value="ECO:0007669"/>
    <property type="project" value="InterPro"/>
</dbReference>
<dbReference type="PANTHER" id="PTHR43133">
    <property type="entry name" value="RNA POLYMERASE ECF-TYPE SIGMA FACTO"/>
    <property type="match status" value="1"/>
</dbReference>
<evidence type="ECO:0000256" key="1">
    <source>
        <dbReference type="ARBA" id="ARBA00010641"/>
    </source>
</evidence>
<dbReference type="GO" id="GO:0003677">
    <property type="term" value="F:DNA binding"/>
    <property type="evidence" value="ECO:0007669"/>
    <property type="project" value="UniProtKB-KW"/>
</dbReference>
<dbReference type="SUPFAM" id="SSF88659">
    <property type="entry name" value="Sigma3 and sigma4 domains of RNA polymerase sigma factors"/>
    <property type="match status" value="1"/>
</dbReference>
<feature type="domain" description="RNA polymerase sigma factor 70 region 4 type 2" evidence="7">
    <location>
        <begin position="118"/>
        <end position="168"/>
    </location>
</feature>
<dbReference type="InterPro" id="IPR013324">
    <property type="entry name" value="RNA_pol_sigma_r3/r4-like"/>
</dbReference>
<keyword evidence="5" id="KW-0804">Transcription</keyword>
<dbReference type="InterPro" id="IPR013325">
    <property type="entry name" value="RNA_pol_sigma_r2"/>
</dbReference>
<evidence type="ECO:0000256" key="4">
    <source>
        <dbReference type="ARBA" id="ARBA00023125"/>
    </source>
</evidence>
<accession>A0A0K1QGE2</accession>
<dbReference type="InterPro" id="IPR007627">
    <property type="entry name" value="RNA_pol_sigma70_r2"/>
</dbReference>